<dbReference type="AlphaFoldDB" id="A0A0D3IWV1"/>
<reference evidence="3" key="1">
    <citation type="journal article" date="2013" name="Nature">
        <title>Pan genome of the phytoplankton Emiliania underpins its global distribution.</title>
        <authorList>
            <person name="Read B.A."/>
            <person name="Kegel J."/>
            <person name="Klute M.J."/>
            <person name="Kuo A."/>
            <person name="Lefebvre S.C."/>
            <person name="Maumus F."/>
            <person name="Mayer C."/>
            <person name="Miller J."/>
            <person name="Monier A."/>
            <person name="Salamov A."/>
            <person name="Young J."/>
            <person name="Aguilar M."/>
            <person name="Claverie J.M."/>
            <person name="Frickenhaus S."/>
            <person name="Gonzalez K."/>
            <person name="Herman E.K."/>
            <person name="Lin Y.C."/>
            <person name="Napier J."/>
            <person name="Ogata H."/>
            <person name="Sarno A.F."/>
            <person name="Shmutz J."/>
            <person name="Schroeder D."/>
            <person name="de Vargas C."/>
            <person name="Verret F."/>
            <person name="von Dassow P."/>
            <person name="Valentin K."/>
            <person name="Van de Peer Y."/>
            <person name="Wheeler G."/>
            <person name="Dacks J.B."/>
            <person name="Delwiche C.F."/>
            <person name="Dyhrman S.T."/>
            <person name="Glockner G."/>
            <person name="John U."/>
            <person name="Richards T."/>
            <person name="Worden A.Z."/>
            <person name="Zhang X."/>
            <person name="Grigoriev I.V."/>
            <person name="Allen A.E."/>
            <person name="Bidle K."/>
            <person name="Borodovsky M."/>
            <person name="Bowler C."/>
            <person name="Brownlee C."/>
            <person name="Cock J.M."/>
            <person name="Elias M."/>
            <person name="Gladyshev V.N."/>
            <person name="Groth M."/>
            <person name="Guda C."/>
            <person name="Hadaegh A."/>
            <person name="Iglesias-Rodriguez M.D."/>
            <person name="Jenkins J."/>
            <person name="Jones B.M."/>
            <person name="Lawson T."/>
            <person name="Leese F."/>
            <person name="Lindquist E."/>
            <person name="Lobanov A."/>
            <person name="Lomsadze A."/>
            <person name="Malik S.B."/>
            <person name="Marsh M.E."/>
            <person name="Mackinder L."/>
            <person name="Mock T."/>
            <person name="Mueller-Roeber B."/>
            <person name="Pagarete A."/>
            <person name="Parker M."/>
            <person name="Probert I."/>
            <person name="Quesneville H."/>
            <person name="Raines C."/>
            <person name="Rensing S.A."/>
            <person name="Riano-Pachon D.M."/>
            <person name="Richier S."/>
            <person name="Rokitta S."/>
            <person name="Shiraiwa Y."/>
            <person name="Soanes D.M."/>
            <person name="van der Giezen M."/>
            <person name="Wahlund T.M."/>
            <person name="Williams B."/>
            <person name="Wilson W."/>
            <person name="Wolfe G."/>
            <person name="Wurch L.L."/>
        </authorList>
    </citation>
    <scope>NUCLEOTIDE SEQUENCE</scope>
</reference>
<dbReference type="Proteomes" id="UP000013827">
    <property type="component" value="Unassembled WGS sequence"/>
</dbReference>
<dbReference type="EnsemblProtists" id="EOD15736">
    <property type="protein sequence ID" value="EOD15736"/>
    <property type="gene ID" value="EMIHUDRAFT_211369"/>
</dbReference>
<dbReference type="PaxDb" id="2903-EOD15736"/>
<dbReference type="eggNOG" id="KOG1113">
    <property type="taxonomic scope" value="Eukaryota"/>
</dbReference>
<protein>
    <recommendedName>
        <fullName evidence="1">Cyclic nucleotide-binding domain-containing protein</fullName>
    </recommendedName>
</protein>
<evidence type="ECO:0000313" key="3">
    <source>
        <dbReference type="Proteomes" id="UP000013827"/>
    </source>
</evidence>
<evidence type="ECO:0000313" key="2">
    <source>
        <dbReference type="EnsemblProtists" id="EOD15736"/>
    </source>
</evidence>
<sequence length="270" mass="30183">MGSTGDNLEPSPWHHEPALCQVEVKGIETCVNGLPTTNPQGRALYGDGFLHLIKGATKKQYEAGEYFFRKGDRAQLFFVILSGEASVIDEDTSTVVDVLGPGCIFGESALLNNRDDRVRTLSARTGCEVLTVPKEALYKELRLARPELPTFPSREELVLAFIQMVVPSEAKYTRRVQYGEEIFRQGNRGDPALYIVNAGDFEVLHQEPHLAEVKVSSLGRGECFGYVSLLSENPFNPKRFTSELKRTRDELNYSAMAKFGANKIHHWRGC</sequence>
<dbReference type="Gene3D" id="2.60.120.10">
    <property type="entry name" value="Jelly Rolls"/>
    <property type="match status" value="2"/>
</dbReference>
<dbReference type="PANTHER" id="PTHR23011:SF28">
    <property type="entry name" value="CYCLIC NUCLEOTIDE-BINDING DOMAIN CONTAINING PROTEIN"/>
    <property type="match status" value="1"/>
</dbReference>
<dbReference type="InterPro" id="IPR000595">
    <property type="entry name" value="cNMP-bd_dom"/>
</dbReference>
<dbReference type="SMART" id="SM00100">
    <property type="entry name" value="cNMP"/>
    <property type="match status" value="1"/>
</dbReference>
<name>A0A0D3IWV1_EMIH1</name>
<dbReference type="CDD" id="cd00038">
    <property type="entry name" value="CAP_ED"/>
    <property type="match status" value="2"/>
</dbReference>
<feature type="domain" description="Cyclic nucleotide-binding" evidence="1">
    <location>
        <begin position="52"/>
        <end position="141"/>
    </location>
</feature>
<dbReference type="SUPFAM" id="SSF51206">
    <property type="entry name" value="cAMP-binding domain-like"/>
    <property type="match status" value="2"/>
</dbReference>
<dbReference type="HOGENOM" id="CLU_1032212_0_0_1"/>
<dbReference type="KEGG" id="ehx:EMIHUDRAFT_211369"/>
<reference evidence="2" key="2">
    <citation type="submission" date="2024-10" db="UniProtKB">
        <authorList>
            <consortium name="EnsemblProtists"/>
        </authorList>
    </citation>
    <scope>IDENTIFICATION</scope>
</reference>
<evidence type="ECO:0000259" key="1">
    <source>
        <dbReference type="PROSITE" id="PS50042"/>
    </source>
</evidence>
<dbReference type="STRING" id="2903.R1DYB5"/>
<dbReference type="InterPro" id="IPR014710">
    <property type="entry name" value="RmlC-like_jellyroll"/>
</dbReference>
<keyword evidence="3" id="KW-1185">Reference proteome</keyword>
<feature type="domain" description="Cyclic nucleotide-binding" evidence="1">
    <location>
        <begin position="172"/>
        <end position="234"/>
    </location>
</feature>
<dbReference type="PANTHER" id="PTHR23011">
    <property type="entry name" value="CYCLIC NUCLEOTIDE-BINDING DOMAIN CONTAINING PROTEIN"/>
    <property type="match status" value="1"/>
</dbReference>
<dbReference type="RefSeq" id="XP_005768165.1">
    <property type="nucleotide sequence ID" value="XM_005768108.1"/>
</dbReference>
<dbReference type="GeneID" id="17261776"/>
<accession>A0A0D3IWV1</accession>
<dbReference type="InterPro" id="IPR018490">
    <property type="entry name" value="cNMP-bd_dom_sf"/>
</dbReference>
<dbReference type="PROSITE" id="PS50042">
    <property type="entry name" value="CNMP_BINDING_3"/>
    <property type="match status" value="2"/>
</dbReference>
<proteinExistence type="predicted"/>
<organism evidence="2 3">
    <name type="scientific">Emiliania huxleyi (strain CCMP1516)</name>
    <dbReference type="NCBI Taxonomy" id="280463"/>
    <lineage>
        <taxon>Eukaryota</taxon>
        <taxon>Haptista</taxon>
        <taxon>Haptophyta</taxon>
        <taxon>Prymnesiophyceae</taxon>
        <taxon>Isochrysidales</taxon>
        <taxon>Noelaerhabdaceae</taxon>
        <taxon>Emiliania</taxon>
    </lineage>
</organism>
<dbReference type="Pfam" id="PF00027">
    <property type="entry name" value="cNMP_binding"/>
    <property type="match status" value="2"/>
</dbReference>